<dbReference type="EMBL" id="LT841305">
    <property type="protein sequence ID" value="SMH67068.1"/>
    <property type="molecule type" value="Genomic_DNA"/>
</dbReference>
<dbReference type="EC" id="3.1.4.4" evidence="3"/>
<reference evidence="8" key="1">
    <citation type="submission" date="2014-03" db="EMBL/GenBank/DDBJ databases">
        <authorList>
            <person name="Genoscope - CEA"/>
        </authorList>
    </citation>
    <scope>NUCLEOTIDE SEQUENCE [LARGE SCALE GENOMIC DNA]</scope>
    <source>
        <strain evidence="8">CF27</strain>
    </source>
</reference>
<evidence type="ECO:0000313" key="9">
    <source>
        <dbReference type="EMBL" id="SMH67068.1"/>
    </source>
</evidence>
<feature type="domain" description="PLD phosphodiesterase" evidence="7">
    <location>
        <begin position="236"/>
        <end position="262"/>
    </location>
</feature>
<organism evidence="8">
    <name type="scientific">Acidithiobacillus ferrivorans</name>
    <dbReference type="NCBI Taxonomy" id="160808"/>
    <lineage>
        <taxon>Bacteria</taxon>
        <taxon>Pseudomonadati</taxon>
        <taxon>Pseudomonadota</taxon>
        <taxon>Acidithiobacillia</taxon>
        <taxon>Acidithiobacillales</taxon>
        <taxon>Acidithiobacillaceae</taxon>
        <taxon>Acidithiobacillus</taxon>
    </lineage>
</organism>
<evidence type="ECO:0000256" key="4">
    <source>
        <dbReference type="ARBA" id="ARBA00022801"/>
    </source>
</evidence>
<evidence type="ECO:0000256" key="6">
    <source>
        <dbReference type="ARBA" id="ARBA00023098"/>
    </source>
</evidence>
<feature type="domain" description="PLD phosphodiesterase" evidence="7">
    <location>
        <begin position="93"/>
        <end position="119"/>
    </location>
</feature>
<dbReference type="AlphaFoldDB" id="A0A060UMZ7"/>
<dbReference type="CDD" id="cd09128">
    <property type="entry name" value="PLDc_unchar1_2"/>
    <property type="match status" value="1"/>
</dbReference>
<dbReference type="GO" id="GO:0006793">
    <property type="term" value="P:phosphorus metabolic process"/>
    <property type="evidence" value="ECO:0007669"/>
    <property type="project" value="UniProtKB-ARBA"/>
</dbReference>
<dbReference type="GO" id="GO:0004630">
    <property type="term" value="F:phospholipase D activity"/>
    <property type="evidence" value="ECO:0007669"/>
    <property type="project" value="UniProtKB-EC"/>
</dbReference>
<dbReference type="RefSeq" id="WP_035191966.1">
    <property type="nucleotide sequence ID" value="NZ_CCCS020000023.1"/>
</dbReference>
<keyword evidence="4" id="KW-0378">Hydrolase</keyword>
<dbReference type="Pfam" id="PF13091">
    <property type="entry name" value="PLDc_2"/>
    <property type="match status" value="2"/>
</dbReference>
<dbReference type="PANTHER" id="PTHR43856">
    <property type="entry name" value="CARDIOLIPIN HYDROLASE"/>
    <property type="match status" value="1"/>
</dbReference>
<gene>
    <name evidence="8" type="ORF">AFERRI_30332</name>
    <name evidence="9" type="ORF">AFERRI_50269</name>
</gene>
<proteinExistence type="inferred from homology"/>
<dbReference type="InterPro" id="IPR025202">
    <property type="entry name" value="PLD-like_dom"/>
</dbReference>
<dbReference type="Gene3D" id="3.30.870.10">
    <property type="entry name" value="Endonuclease Chain A"/>
    <property type="match status" value="2"/>
</dbReference>
<accession>A0A060UMZ7</accession>
<dbReference type="GO" id="GO:0016891">
    <property type="term" value="F:RNA endonuclease activity producing 5'-phosphomonoesters, hydrolytic mechanism"/>
    <property type="evidence" value="ECO:0007669"/>
    <property type="project" value="TreeGrafter"/>
</dbReference>
<comment type="similarity">
    <text evidence="2">Belongs to the phospholipase D family.</text>
</comment>
<evidence type="ECO:0000256" key="3">
    <source>
        <dbReference type="ARBA" id="ARBA00012027"/>
    </source>
</evidence>
<keyword evidence="6" id="KW-0443">Lipid metabolism</keyword>
<dbReference type="InterPro" id="IPR051406">
    <property type="entry name" value="PLD_domain"/>
</dbReference>
<evidence type="ECO:0000313" key="8">
    <source>
        <dbReference type="EMBL" id="CDQ09686.1"/>
    </source>
</evidence>
<dbReference type="GO" id="GO:0016042">
    <property type="term" value="P:lipid catabolic process"/>
    <property type="evidence" value="ECO:0007669"/>
    <property type="project" value="UniProtKB-KW"/>
</dbReference>
<evidence type="ECO:0000256" key="2">
    <source>
        <dbReference type="ARBA" id="ARBA00008664"/>
    </source>
</evidence>
<dbReference type="SMART" id="SM00155">
    <property type="entry name" value="PLDc"/>
    <property type="match status" value="2"/>
</dbReference>
<dbReference type="InterPro" id="IPR001736">
    <property type="entry name" value="PLipase_D/transphosphatidylase"/>
</dbReference>
<name>A0A060UMZ7_9PROT</name>
<evidence type="ECO:0000256" key="1">
    <source>
        <dbReference type="ARBA" id="ARBA00000798"/>
    </source>
</evidence>
<sequence>MLYIEPHAGPAPIVQVITDARHTVDLNVYYLSSKPILSALHRAHARGVNVRVILDQHPYGIKPWMVRKEARAVRETGATLRWAPSRFEAGAGHYRFDHAKYVVSGHEVEIGTANFDWSAFHKNREYLNVTGNTAIVKAAQRVFDADWNDQKAGPYPHQVLVLSPGSAAQMVSVIDQPGPVDIESEEMGDDRTILSAIAAKGHAAQVILPASIRAEDQRNVADLEQHGVQVRLMPKSPIYMHAKAEIAGDEAIIGSENYSTSSLNENREMGLILRGREVAQLRTQFDQDWRLAGEGGNVATSREHGRRFTDRVKDWWQHHE</sequence>
<dbReference type="PANTHER" id="PTHR43856:SF1">
    <property type="entry name" value="MITOCHONDRIAL CARDIOLIPIN HYDROLASE"/>
    <property type="match status" value="1"/>
</dbReference>
<reference evidence="9 10" key="3">
    <citation type="submission" date="2017-03" db="EMBL/GenBank/DDBJ databases">
        <authorList>
            <person name="Regsiter A."/>
            <person name="William W."/>
        </authorList>
    </citation>
    <scope>NUCLEOTIDE SEQUENCE [LARGE SCALE GENOMIC DNA]</scope>
    <source>
        <strain evidence="9">PRJEB5721</strain>
    </source>
</reference>
<dbReference type="SUPFAM" id="SSF56024">
    <property type="entry name" value="Phospholipase D/nuclease"/>
    <property type="match status" value="2"/>
</dbReference>
<dbReference type="EMBL" id="CCCS020000023">
    <property type="protein sequence ID" value="CDQ09686.1"/>
    <property type="molecule type" value="Genomic_DNA"/>
</dbReference>
<evidence type="ECO:0000256" key="5">
    <source>
        <dbReference type="ARBA" id="ARBA00022963"/>
    </source>
</evidence>
<protein>
    <recommendedName>
        <fullName evidence="3">phospholipase D</fullName>
        <ecNumber evidence="3">3.1.4.4</ecNumber>
    </recommendedName>
</protein>
<keyword evidence="5" id="KW-0442">Lipid degradation</keyword>
<keyword evidence="10" id="KW-1185">Reference proteome</keyword>
<evidence type="ECO:0000313" key="10">
    <source>
        <dbReference type="Proteomes" id="UP000193925"/>
    </source>
</evidence>
<reference evidence="8" key="2">
    <citation type="submission" date="2014-07" db="EMBL/GenBank/DDBJ databases">
        <title>Initial genome analysis of the psychrotolerant acidophile Acidithiobacillus ferrivorans CF27: insights into iron and sulfur oxidation pathways and into biofilm formation.</title>
        <authorList>
            <person name="Talla E."/>
            <person name="Hedrich S."/>
            <person name="Mangenot S."/>
            <person name="Ji B."/>
            <person name="Johnson D.B."/>
            <person name="Barbe V."/>
            <person name="Bonnefoy V."/>
        </authorList>
    </citation>
    <scope>NUCLEOTIDE SEQUENCE [LARGE SCALE GENOMIC DNA]</scope>
    <source>
        <strain evidence="8">CF27</strain>
    </source>
</reference>
<dbReference type="Proteomes" id="UP000193925">
    <property type="component" value="Chromosome AFERRI"/>
</dbReference>
<evidence type="ECO:0000259" key="7">
    <source>
        <dbReference type="SMART" id="SM00155"/>
    </source>
</evidence>
<comment type="catalytic activity">
    <reaction evidence="1">
        <text>a 1,2-diacyl-sn-glycero-3-phosphocholine + H2O = a 1,2-diacyl-sn-glycero-3-phosphate + choline + H(+)</text>
        <dbReference type="Rhea" id="RHEA:14445"/>
        <dbReference type="ChEBI" id="CHEBI:15354"/>
        <dbReference type="ChEBI" id="CHEBI:15377"/>
        <dbReference type="ChEBI" id="CHEBI:15378"/>
        <dbReference type="ChEBI" id="CHEBI:57643"/>
        <dbReference type="ChEBI" id="CHEBI:58608"/>
        <dbReference type="EC" id="3.1.4.4"/>
    </reaction>
</comment>